<reference evidence="2" key="1">
    <citation type="submission" date="2022-03" db="EMBL/GenBank/DDBJ databases">
        <authorList>
            <person name="Alioto T."/>
            <person name="Alioto T."/>
            <person name="Gomez Garrido J."/>
        </authorList>
    </citation>
    <scope>NUCLEOTIDE SEQUENCE</scope>
</reference>
<accession>A0AAD1SGM0</accession>
<dbReference type="Proteomes" id="UP001295444">
    <property type="component" value="Chromosome 06"/>
</dbReference>
<dbReference type="AlphaFoldDB" id="A0AAD1SGM0"/>
<feature type="non-terminal residue" evidence="2">
    <location>
        <position position="51"/>
    </location>
</feature>
<keyword evidence="3" id="KW-1185">Reference proteome</keyword>
<dbReference type="EMBL" id="OW240917">
    <property type="protein sequence ID" value="CAH2300712.1"/>
    <property type="molecule type" value="Genomic_DNA"/>
</dbReference>
<protein>
    <submittedName>
        <fullName evidence="2">Uncharacterized protein</fullName>
    </submittedName>
</protein>
<evidence type="ECO:0000313" key="3">
    <source>
        <dbReference type="Proteomes" id="UP001295444"/>
    </source>
</evidence>
<organism evidence="2 3">
    <name type="scientific">Pelobates cultripes</name>
    <name type="common">Western spadefoot toad</name>
    <dbReference type="NCBI Taxonomy" id="61616"/>
    <lineage>
        <taxon>Eukaryota</taxon>
        <taxon>Metazoa</taxon>
        <taxon>Chordata</taxon>
        <taxon>Craniata</taxon>
        <taxon>Vertebrata</taxon>
        <taxon>Euteleostomi</taxon>
        <taxon>Amphibia</taxon>
        <taxon>Batrachia</taxon>
        <taxon>Anura</taxon>
        <taxon>Pelobatoidea</taxon>
        <taxon>Pelobatidae</taxon>
        <taxon>Pelobates</taxon>
    </lineage>
</organism>
<feature type="region of interest" description="Disordered" evidence="1">
    <location>
        <begin position="1"/>
        <end position="28"/>
    </location>
</feature>
<gene>
    <name evidence="2" type="ORF">PECUL_23A059369</name>
</gene>
<name>A0AAD1SGM0_PELCU</name>
<feature type="compositionally biased region" description="Basic residues" evidence="1">
    <location>
        <begin position="1"/>
        <end position="17"/>
    </location>
</feature>
<proteinExistence type="predicted"/>
<evidence type="ECO:0000313" key="2">
    <source>
        <dbReference type="EMBL" id="CAH2300712.1"/>
    </source>
</evidence>
<feature type="compositionally biased region" description="Polar residues" evidence="1">
    <location>
        <begin position="19"/>
        <end position="28"/>
    </location>
</feature>
<evidence type="ECO:0000256" key="1">
    <source>
        <dbReference type="SAM" id="MobiDB-lite"/>
    </source>
</evidence>
<sequence length="51" mass="5846">MPKTSHASRQKRRHLRMAHQTSDVTTHTEIALTPYANTKHTQEETSVTETT</sequence>